<keyword evidence="2 5" id="KW-0812">Transmembrane</keyword>
<name>A0A5P1FNZ6_ASPOF</name>
<gene>
    <name evidence="7" type="ORF">A4U43_C01F9730</name>
</gene>
<dbReference type="PANTHER" id="PTHR31234">
    <property type="entry name" value="LATE EMBRYOGENESIS ABUNDANT (LEA) HYDROXYPROLINE-RICH GLYCOPROTEIN FAMILY"/>
    <property type="match status" value="1"/>
</dbReference>
<protein>
    <recommendedName>
        <fullName evidence="6">Late embryogenesis abundant protein LEA-2 subgroup domain-containing protein</fullName>
    </recommendedName>
</protein>
<reference evidence="8" key="1">
    <citation type="journal article" date="2017" name="Nat. Commun.">
        <title>The asparagus genome sheds light on the origin and evolution of a young Y chromosome.</title>
        <authorList>
            <person name="Harkess A."/>
            <person name="Zhou J."/>
            <person name="Xu C."/>
            <person name="Bowers J.E."/>
            <person name="Van der Hulst R."/>
            <person name="Ayyampalayam S."/>
            <person name="Mercati F."/>
            <person name="Riccardi P."/>
            <person name="McKain M.R."/>
            <person name="Kakrana A."/>
            <person name="Tang H."/>
            <person name="Ray J."/>
            <person name="Groenendijk J."/>
            <person name="Arikit S."/>
            <person name="Mathioni S.M."/>
            <person name="Nakano M."/>
            <person name="Shan H."/>
            <person name="Telgmann-Rauber A."/>
            <person name="Kanno A."/>
            <person name="Yue Z."/>
            <person name="Chen H."/>
            <person name="Li W."/>
            <person name="Chen Y."/>
            <person name="Xu X."/>
            <person name="Zhang Y."/>
            <person name="Luo S."/>
            <person name="Chen H."/>
            <person name="Gao J."/>
            <person name="Mao Z."/>
            <person name="Pires J.C."/>
            <person name="Luo M."/>
            <person name="Kudrna D."/>
            <person name="Wing R.A."/>
            <person name="Meyers B.C."/>
            <person name="Yi K."/>
            <person name="Kong H."/>
            <person name="Lavrijsen P."/>
            <person name="Sunseri F."/>
            <person name="Falavigna A."/>
            <person name="Ye Y."/>
            <person name="Leebens-Mack J.H."/>
            <person name="Chen G."/>
        </authorList>
    </citation>
    <scope>NUCLEOTIDE SEQUENCE [LARGE SCALE GENOMIC DNA]</scope>
    <source>
        <strain evidence="8">cv. DH0086</strain>
    </source>
</reference>
<feature type="domain" description="Late embryogenesis abundant protein LEA-2 subgroup" evidence="6">
    <location>
        <begin position="80"/>
        <end position="170"/>
    </location>
</feature>
<feature type="transmembrane region" description="Helical" evidence="5">
    <location>
        <begin position="27"/>
        <end position="51"/>
    </location>
</feature>
<dbReference type="AlphaFoldDB" id="A0A5P1FNZ6"/>
<evidence type="ECO:0000256" key="4">
    <source>
        <dbReference type="ARBA" id="ARBA00023136"/>
    </source>
</evidence>
<evidence type="ECO:0000256" key="5">
    <source>
        <dbReference type="SAM" id="Phobius"/>
    </source>
</evidence>
<dbReference type="Gene3D" id="2.60.40.1820">
    <property type="match status" value="1"/>
</dbReference>
<evidence type="ECO:0000259" key="6">
    <source>
        <dbReference type="Pfam" id="PF03168"/>
    </source>
</evidence>
<proteinExistence type="predicted"/>
<evidence type="ECO:0000256" key="2">
    <source>
        <dbReference type="ARBA" id="ARBA00022692"/>
    </source>
</evidence>
<dbReference type="GO" id="GO:0005886">
    <property type="term" value="C:plasma membrane"/>
    <property type="evidence" value="ECO:0007669"/>
    <property type="project" value="TreeGrafter"/>
</dbReference>
<accession>A0A5P1FNZ6</accession>
<sequence>MPTVRRAPGAPDQDPPRSTRARVTCFLFSYAGCLLLLALAITVVGLVVLVANSSLPLFYLRSFPVVVAEPNATSGFPVSVNIRNSNVFDFRITGGGCDVSYAGRVVGNGVLSPVELGLLDGVDVKVPVSVRDDGGDVHQRLREAADRGAAFDVEMKVEAKVGISFLKFRAKDFYVSCRVRVDSLRGDSKLTHSDCSSHY</sequence>
<dbReference type="GO" id="GO:0098542">
    <property type="term" value="P:defense response to other organism"/>
    <property type="evidence" value="ECO:0007669"/>
    <property type="project" value="InterPro"/>
</dbReference>
<keyword evidence="3 5" id="KW-1133">Transmembrane helix</keyword>
<keyword evidence="4 5" id="KW-0472">Membrane</keyword>
<comment type="subcellular location">
    <subcellularLocation>
        <location evidence="1">Membrane</location>
        <topology evidence="1">Single-pass membrane protein</topology>
    </subcellularLocation>
</comment>
<evidence type="ECO:0000313" key="7">
    <source>
        <dbReference type="EMBL" id="ONK79754.1"/>
    </source>
</evidence>
<keyword evidence="8" id="KW-1185">Reference proteome</keyword>
<dbReference type="InterPro" id="IPR044839">
    <property type="entry name" value="NDR1-like"/>
</dbReference>
<dbReference type="InterPro" id="IPR004864">
    <property type="entry name" value="LEA_2"/>
</dbReference>
<dbReference type="EMBL" id="CM007381">
    <property type="protein sequence ID" value="ONK79754.1"/>
    <property type="molecule type" value="Genomic_DNA"/>
</dbReference>
<dbReference type="SUPFAM" id="SSF117070">
    <property type="entry name" value="LEA14-like"/>
    <property type="match status" value="1"/>
</dbReference>
<dbReference type="Proteomes" id="UP000243459">
    <property type="component" value="Chromosome 1"/>
</dbReference>
<evidence type="ECO:0000256" key="3">
    <source>
        <dbReference type="ARBA" id="ARBA00022989"/>
    </source>
</evidence>
<organism evidence="7 8">
    <name type="scientific">Asparagus officinalis</name>
    <name type="common">Garden asparagus</name>
    <dbReference type="NCBI Taxonomy" id="4686"/>
    <lineage>
        <taxon>Eukaryota</taxon>
        <taxon>Viridiplantae</taxon>
        <taxon>Streptophyta</taxon>
        <taxon>Embryophyta</taxon>
        <taxon>Tracheophyta</taxon>
        <taxon>Spermatophyta</taxon>
        <taxon>Magnoliopsida</taxon>
        <taxon>Liliopsida</taxon>
        <taxon>Asparagales</taxon>
        <taxon>Asparagaceae</taxon>
        <taxon>Asparagoideae</taxon>
        <taxon>Asparagus</taxon>
    </lineage>
</organism>
<evidence type="ECO:0000313" key="8">
    <source>
        <dbReference type="Proteomes" id="UP000243459"/>
    </source>
</evidence>
<dbReference type="Gramene" id="ONK79754">
    <property type="protein sequence ID" value="ONK79754"/>
    <property type="gene ID" value="A4U43_C01F9730"/>
</dbReference>
<dbReference type="PANTHER" id="PTHR31234:SF2">
    <property type="entry name" value="OS05G0199100 PROTEIN"/>
    <property type="match status" value="1"/>
</dbReference>
<dbReference type="Pfam" id="PF03168">
    <property type="entry name" value="LEA_2"/>
    <property type="match status" value="1"/>
</dbReference>
<evidence type="ECO:0000256" key="1">
    <source>
        <dbReference type="ARBA" id="ARBA00004167"/>
    </source>
</evidence>